<dbReference type="GO" id="GO:0005829">
    <property type="term" value="C:cytosol"/>
    <property type="evidence" value="ECO:0007669"/>
    <property type="project" value="TreeGrafter"/>
</dbReference>
<dbReference type="SFLD" id="SFLDG01061">
    <property type="entry name" value="methylthiotransferase"/>
    <property type="match status" value="1"/>
</dbReference>
<evidence type="ECO:0000256" key="1">
    <source>
        <dbReference type="ARBA" id="ARBA00001966"/>
    </source>
</evidence>
<name>A0A2M6WY08_9BACT</name>
<keyword evidence="2" id="KW-0004">4Fe-4S</keyword>
<dbReference type="GO" id="GO:0035597">
    <property type="term" value="F:tRNA-2-methylthio-N(6)-dimethylallyladenosine(37) synthase activity"/>
    <property type="evidence" value="ECO:0007669"/>
    <property type="project" value="TreeGrafter"/>
</dbReference>
<dbReference type="SFLD" id="SFLDS00029">
    <property type="entry name" value="Radical_SAM"/>
    <property type="match status" value="1"/>
</dbReference>
<protein>
    <submittedName>
        <fullName evidence="10">tRNA (N6-isopentenyl adenosine(37)-C2)-methylthiotransferase MiaB</fullName>
    </submittedName>
</protein>
<sequence>MDLNYWILTLGCQQNKYDSAKLEKVLKDLGFKKTGENSAQYIFVVACAVRQTAVDRLMGRINKWKGKEIFILGCVIEADKRKFKKSNIRVLDSFDKKTLSKILNRQSQTLRNDKPKTHFLPIMNGCNNFCSYCAVPYTRGREISRPMNEIIKEAKQIIDAGHKEITLLGQNVNSYNQSEKIKDKSKKKDFATLLKKLNSLKGNFMVSFISNHPKDMTDDIIEAVATLPKIKKEIHLPLQSGSDKILKLMNRPYTIKQYLEIVDKIRKANPKIKITTDVIVGFPGEDEKEFQDTLGVFKKVGYRMAYINKYSPRAGTAAYKLGDPISWKEKQRRWHKLNKILSFTRR</sequence>
<evidence type="ECO:0000313" key="11">
    <source>
        <dbReference type="Proteomes" id="UP000228596"/>
    </source>
</evidence>
<reference evidence="11" key="1">
    <citation type="submission" date="2017-09" db="EMBL/GenBank/DDBJ databases">
        <title>Depth-based differentiation of microbial function through sediment-hosted aquifers and enrichment of novel symbionts in the deep terrestrial subsurface.</title>
        <authorList>
            <person name="Probst A.J."/>
            <person name="Ladd B."/>
            <person name="Jarett J.K."/>
            <person name="Geller-Mcgrath D.E."/>
            <person name="Sieber C.M.K."/>
            <person name="Emerson J.B."/>
            <person name="Anantharaman K."/>
            <person name="Thomas B.C."/>
            <person name="Malmstrom R."/>
            <person name="Stieglmeier M."/>
            <person name="Klingl A."/>
            <person name="Woyke T."/>
            <person name="Ryan C.M."/>
            <person name="Banfield J.F."/>
        </authorList>
    </citation>
    <scope>NUCLEOTIDE SEQUENCE [LARGE SCALE GENOMIC DNA]</scope>
</reference>
<evidence type="ECO:0000256" key="4">
    <source>
        <dbReference type="ARBA" id="ARBA00022691"/>
    </source>
</evidence>
<dbReference type="PANTHER" id="PTHR43020">
    <property type="entry name" value="CDK5 REGULATORY SUBUNIT-ASSOCIATED PROTEIN 1"/>
    <property type="match status" value="1"/>
</dbReference>
<evidence type="ECO:0000256" key="5">
    <source>
        <dbReference type="ARBA" id="ARBA00022723"/>
    </source>
</evidence>
<accession>A0A2M6WY08</accession>
<evidence type="ECO:0000313" key="10">
    <source>
        <dbReference type="EMBL" id="PIT97643.1"/>
    </source>
</evidence>
<dbReference type="InterPro" id="IPR007197">
    <property type="entry name" value="rSAM"/>
</dbReference>
<dbReference type="SUPFAM" id="SSF102114">
    <property type="entry name" value="Radical SAM enzymes"/>
    <property type="match status" value="1"/>
</dbReference>
<evidence type="ECO:0000256" key="3">
    <source>
        <dbReference type="ARBA" id="ARBA00022679"/>
    </source>
</evidence>
<dbReference type="GO" id="GO:0046872">
    <property type="term" value="F:metal ion binding"/>
    <property type="evidence" value="ECO:0007669"/>
    <property type="project" value="UniProtKB-KW"/>
</dbReference>
<dbReference type="InterPro" id="IPR058240">
    <property type="entry name" value="rSAM_sf"/>
</dbReference>
<dbReference type="SMART" id="SM00729">
    <property type="entry name" value="Elp3"/>
    <property type="match status" value="1"/>
</dbReference>
<keyword evidence="6" id="KW-0408">Iron</keyword>
<evidence type="ECO:0000259" key="8">
    <source>
        <dbReference type="PROSITE" id="PS51449"/>
    </source>
</evidence>
<keyword evidence="4" id="KW-0949">S-adenosyl-L-methionine</keyword>
<dbReference type="AlphaFoldDB" id="A0A2M6WY08"/>
<dbReference type="InterPro" id="IPR023404">
    <property type="entry name" value="rSAM_horseshoe"/>
</dbReference>
<evidence type="ECO:0000256" key="6">
    <source>
        <dbReference type="ARBA" id="ARBA00023004"/>
    </source>
</evidence>
<keyword evidence="7" id="KW-0411">Iron-sulfur</keyword>
<dbReference type="Gene3D" id="3.80.30.20">
    <property type="entry name" value="tm_1862 like domain"/>
    <property type="match status" value="1"/>
</dbReference>
<dbReference type="InterPro" id="IPR020612">
    <property type="entry name" value="Methylthiotransferase_CS"/>
</dbReference>
<dbReference type="PANTHER" id="PTHR43020:SF2">
    <property type="entry name" value="MITOCHONDRIAL TRNA METHYLTHIOTRANSFERASE CDK5RAP1"/>
    <property type="match status" value="1"/>
</dbReference>
<comment type="caution">
    <text evidence="10">The sequence shown here is derived from an EMBL/GenBank/DDBJ whole genome shotgun (WGS) entry which is preliminary data.</text>
</comment>
<gene>
    <name evidence="10" type="ORF">COT77_00225</name>
</gene>
<dbReference type="Pfam" id="PF04055">
    <property type="entry name" value="Radical_SAM"/>
    <property type="match status" value="1"/>
</dbReference>
<organism evidence="10 11">
    <name type="scientific">Candidatus Berkelbacteria bacterium CG10_big_fil_rev_8_21_14_0_10_41_12</name>
    <dbReference type="NCBI Taxonomy" id="1974513"/>
    <lineage>
        <taxon>Bacteria</taxon>
        <taxon>Candidatus Berkelbacteria</taxon>
    </lineage>
</organism>
<dbReference type="InterPro" id="IPR038135">
    <property type="entry name" value="Methylthiotransferase_N_sf"/>
</dbReference>
<dbReference type="SFLD" id="SFLDG01082">
    <property type="entry name" value="B12-binding_domain_containing"/>
    <property type="match status" value="1"/>
</dbReference>
<proteinExistence type="predicted"/>
<evidence type="ECO:0000256" key="7">
    <source>
        <dbReference type="ARBA" id="ARBA00023014"/>
    </source>
</evidence>
<evidence type="ECO:0000256" key="2">
    <source>
        <dbReference type="ARBA" id="ARBA00022485"/>
    </source>
</evidence>
<feature type="domain" description="MTTase N-terminal" evidence="8">
    <location>
        <begin position="3"/>
        <end position="111"/>
    </location>
</feature>
<dbReference type="CDD" id="cd01335">
    <property type="entry name" value="Radical_SAM"/>
    <property type="match status" value="1"/>
</dbReference>
<evidence type="ECO:0000259" key="9">
    <source>
        <dbReference type="PROSITE" id="PS51918"/>
    </source>
</evidence>
<dbReference type="EMBL" id="PEZV01000002">
    <property type="protein sequence ID" value="PIT97643.1"/>
    <property type="molecule type" value="Genomic_DNA"/>
</dbReference>
<dbReference type="PROSITE" id="PS51449">
    <property type="entry name" value="MTTASE_N"/>
    <property type="match status" value="1"/>
</dbReference>
<dbReference type="InterPro" id="IPR013848">
    <property type="entry name" value="Methylthiotransferase_N"/>
</dbReference>
<dbReference type="FunFam" id="3.80.30.20:FF:000001">
    <property type="entry name" value="tRNA-2-methylthio-N(6)-dimethylallyladenosine synthase 2"/>
    <property type="match status" value="1"/>
</dbReference>
<dbReference type="GO" id="GO:0051539">
    <property type="term" value="F:4 iron, 4 sulfur cluster binding"/>
    <property type="evidence" value="ECO:0007669"/>
    <property type="project" value="UniProtKB-KW"/>
</dbReference>
<dbReference type="Pfam" id="PF00919">
    <property type="entry name" value="UPF0004"/>
    <property type="match status" value="1"/>
</dbReference>
<dbReference type="PROSITE" id="PS51918">
    <property type="entry name" value="RADICAL_SAM"/>
    <property type="match status" value="1"/>
</dbReference>
<comment type="cofactor">
    <cofactor evidence="1">
        <name>[4Fe-4S] cluster</name>
        <dbReference type="ChEBI" id="CHEBI:49883"/>
    </cofactor>
</comment>
<dbReference type="NCBIfam" id="TIGR00089">
    <property type="entry name" value="MiaB/RimO family radical SAM methylthiotransferase"/>
    <property type="match status" value="1"/>
</dbReference>
<dbReference type="InterPro" id="IPR006638">
    <property type="entry name" value="Elp3/MiaA/NifB-like_rSAM"/>
</dbReference>
<feature type="domain" description="Radical SAM core" evidence="9">
    <location>
        <begin position="112"/>
        <end position="346"/>
    </location>
</feature>
<dbReference type="Gene3D" id="3.40.50.12160">
    <property type="entry name" value="Methylthiotransferase, N-terminal domain"/>
    <property type="match status" value="1"/>
</dbReference>
<dbReference type="InterPro" id="IPR005839">
    <property type="entry name" value="Methylthiotransferase"/>
</dbReference>
<keyword evidence="3 10" id="KW-0808">Transferase</keyword>
<dbReference type="PROSITE" id="PS01278">
    <property type="entry name" value="MTTASE_RADICAL"/>
    <property type="match status" value="1"/>
</dbReference>
<dbReference type="Proteomes" id="UP000228596">
    <property type="component" value="Unassembled WGS sequence"/>
</dbReference>
<keyword evidence="5" id="KW-0479">Metal-binding</keyword>